<dbReference type="EMBL" id="ML993874">
    <property type="protein sequence ID" value="KAF2204544.1"/>
    <property type="molecule type" value="Genomic_DNA"/>
</dbReference>
<reference evidence="2" key="1">
    <citation type="journal article" date="2020" name="Stud. Mycol.">
        <title>101 Dothideomycetes genomes: a test case for predicting lifestyles and emergence of pathogens.</title>
        <authorList>
            <person name="Haridas S."/>
            <person name="Albert R."/>
            <person name="Binder M."/>
            <person name="Bloem J."/>
            <person name="Labutti K."/>
            <person name="Salamov A."/>
            <person name="Andreopoulos B."/>
            <person name="Baker S."/>
            <person name="Barry K."/>
            <person name="Bills G."/>
            <person name="Bluhm B."/>
            <person name="Cannon C."/>
            <person name="Castanera R."/>
            <person name="Culley D."/>
            <person name="Daum C."/>
            <person name="Ezra D."/>
            <person name="Gonzalez J."/>
            <person name="Henrissat B."/>
            <person name="Kuo A."/>
            <person name="Liang C."/>
            <person name="Lipzen A."/>
            <person name="Lutzoni F."/>
            <person name="Magnuson J."/>
            <person name="Mondo S."/>
            <person name="Nolan M."/>
            <person name="Ohm R."/>
            <person name="Pangilinan J."/>
            <person name="Park H.-J."/>
            <person name="Ramirez L."/>
            <person name="Alfaro M."/>
            <person name="Sun H."/>
            <person name="Tritt A."/>
            <person name="Yoshinaga Y."/>
            <person name="Zwiers L.-H."/>
            <person name="Turgeon B."/>
            <person name="Goodwin S."/>
            <person name="Spatafora J."/>
            <person name="Crous P."/>
            <person name="Grigoriev I."/>
        </authorList>
    </citation>
    <scope>NUCLEOTIDE SEQUENCE</scope>
    <source>
        <strain evidence="2">ATCC 74209</strain>
    </source>
</reference>
<gene>
    <name evidence="2" type="ORF">GQ43DRAFT_460694</name>
</gene>
<evidence type="ECO:0000313" key="2">
    <source>
        <dbReference type="EMBL" id="KAF2204544.1"/>
    </source>
</evidence>
<name>A0A9P4JWM0_9PLEO</name>
<organism evidence="2 3">
    <name type="scientific">Delitschia confertaspora ATCC 74209</name>
    <dbReference type="NCBI Taxonomy" id="1513339"/>
    <lineage>
        <taxon>Eukaryota</taxon>
        <taxon>Fungi</taxon>
        <taxon>Dikarya</taxon>
        <taxon>Ascomycota</taxon>
        <taxon>Pezizomycotina</taxon>
        <taxon>Dothideomycetes</taxon>
        <taxon>Pleosporomycetidae</taxon>
        <taxon>Pleosporales</taxon>
        <taxon>Delitschiaceae</taxon>
        <taxon>Delitschia</taxon>
    </lineage>
</organism>
<feature type="compositionally biased region" description="Basic and acidic residues" evidence="1">
    <location>
        <begin position="8"/>
        <end position="19"/>
    </location>
</feature>
<dbReference type="Proteomes" id="UP000799536">
    <property type="component" value="Unassembled WGS sequence"/>
</dbReference>
<dbReference type="AlphaFoldDB" id="A0A9P4JWM0"/>
<protein>
    <submittedName>
        <fullName evidence="2">Uncharacterized protein</fullName>
    </submittedName>
</protein>
<evidence type="ECO:0000256" key="1">
    <source>
        <dbReference type="SAM" id="MobiDB-lite"/>
    </source>
</evidence>
<feature type="region of interest" description="Disordered" evidence="1">
    <location>
        <begin position="114"/>
        <end position="134"/>
    </location>
</feature>
<proteinExistence type="predicted"/>
<feature type="region of interest" description="Disordered" evidence="1">
    <location>
        <begin position="1"/>
        <end position="49"/>
    </location>
</feature>
<dbReference type="OrthoDB" id="3934814at2759"/>
<keyword evidence="3" id="KW-1185">Reference proteome</keyword>
<accession>A0A9P4JWM0</accession>
<evidence type="ECO:0000313" key="3">
    <source>
        <dbReference type="Proteomes" id="UP000799536"/>
    </source>
</evidence>
<comment type="caution">
    <text evidence="2">The sequence shown here is derived from an EMBL/GenBank/DDBJ whole genome shotgun (WGS) entry which is preliminary data.</text>
</comment>
<sequence>MAKRKKIAHESESVDSPDHSEDEYRDVTAKKRRGRKPALKMMPPVNTESQQMLALQSVFKKPQKKDKEIQTLRARVVQNQKGLRDMLQLGMQKVEIGDTRRRNEIATAISTALLPSSPANRNGHGKGEAGPATFPGTGIATNPTFTSILEIIQVSRNLIKEYEKMSEKVESAFPGREKDLTGAWQNDVEHTAKVLEIGHKRALRQIKKVLGIIDVEIEGSGAESDGNELEMVTDSQDLPSREHDLGLHRTLQYAERGIRRLTKGLPEDMEI</sequence>